<protein>
    <submittedName>
        <fullName evidence="2">Uncharacterized protein</fullName>
    </submittedName>
</protein>
<gene>
    <name evidence="2" type="ORF">HO133_002391</name>
</gene>
<feature type="region of interest" description="Disordered" evidence="1">
    <location>
        <begin position="494"/>
        <end position="636"/>
    </location>
</feature>
<evidence type="ECO:0000313" key="2">
    <source>
        <dbReference type="EMBL" id="KAF6221535.1"/>
    </source>
</evidence>
<feature type="compositionally biased region" description="Basic and acidic residues" evidence="1">
    <location>
        <begin position="627"/>
        <end position="636"/>
    </location>
</feature>
<feature type="compositionally biased region" description="Basic and acidic residues" evidence="1">
    <location>
        <begin position="583"/>
        <end position="592"/>
    </location>
</feature>
<name>A0A8H6CDD1_9LECA</name>
<proteinExistence type="predicted"/>
<dbReference type="GeneID" id="59330804"/>
<accession>A0A8H6CDD1</accession>
<feature type="compositionally biased region" description="Acidic residues" evidence="1">
    <location>
        <begin position="610"/>
        <end position="626"/>
    </location>
</feature>
<organism evidence="2 3">
    <name type="scientific">Letharia lupina</name>
    <dbReference type="NCBI Taxonomy" id="560253"/>
    <lineage>
        <taxon>Eukaryota</taxon>
        <taxon>Fungi</taxon>
        <taxon>Dikarya</taxon>
        <taxon>Ascomycota</taxon>
        <taxon>Pezizomycotina</taxon>
        <taxon>Lecanoromycetes</taxon>
        <taxon>OSLEUM clade</taxon>
        <taxon>Lecanoromycetidae</taxon>
        <taxon>Lecanorales</taxon>
        <taxon>Lecanorineae</taxon>
        <taxon>Parmeliaceae</taxon>
        <taxon>Letharia</taxon>
    </lineage>
</organism>
<evidence type="ECO:0000313" key="3">
    <source>
        <dbReference type="Proteomes" id="UP000593566"/>
    </source>
</evidence>
<feature type="region of interest" description="Disordered" evidence="1">
    <location>
        <begin position="443"/>
        <end position="474"/>
    </location>
</feature>
<feature type="region of interest" description="Disordered" evidence="1">
    <location>
        <begin position="277"/>
        <end position="314"/>
    </location>
</feature>
<dbReference type="AlphaFoldDB" id="A0A8H6CDD1"/>
<keyword evidence="3" id="KW-1185">Reference proteome</keyword>
<feature type="compositionally biased region" description="Polar residues" evidence="1">
    <location>
        <begin position="228"/>
        <end position="247"/>
    </location>
</feature>
<comment type="caution">
    <text evidence="2">The sequence shown here is derived from an EMBL/GenBank/DDBJ whole genome shotgun (WGS) entry which is preliminary data.</text>
</comment>
<sequence>MATEEYISPYAVDKRTRQSVLAALVDNRSINNTHNRDSRRATAKFRPAFNGESFASALGIITVVVEGLLIEGAGVGDGERRLIPERPRGSSRAPIYLGTDRATLSLYDPLENLKEMLDTFCRGVMAWANKPTYFKEVTRPFIIRTIENSISEASTARKLRKSLEYVGPIDTGYVNSFEGFRCSMEDPILELRHLGEFIESIIAEGDEISAHPAKILNPAVEASDNRRSSSPYFNTILNPEPATQASTGRRVKTESTANERGGAFSGFEDLLEAAGYGSGMHRKSQSPANKPEREAKPELQYPGSPSYSPPPSPSVSIDALLQPFSVSSIQAEEQFPDVSSSILLQPSDLYRIKPCPAPPGTPRWKIDLSARKGHPIRILHVGPRELANLAKCLPLVHKATLKGEECMRVIVEKEDLAIEMKAEYKQWDDFCSDLEDNVSIDAKEAGGKTKQDSGDTKVDDTKGKAKGEAKDPSVYGALPYGGKDWFGSADPSAYGRVGPGDDPDTAWGYRKLDPPTFKPAKTKTPRRTAPAADPDDTEDDEDDDDAGSPRDFGLGSRSPTERAVGTASPMSVARRGDSSGSESGREVMRFEEAVGGVEDGLDREMVDVGGLEEGEVVEEEEGEDGEGGGRRAEGKRGWRSGERVLGLFGEEL</sequence>
<feature type="region of interest" description="Disordered" evidence="1">
    <location>
        <begin position="221"/>
        <end position="264"/>
    </location>
</feature>
<feature type="compositionally biased region" description="Basic and acidic residues" evidence="1">
    <location>
        <begin position="443"/>
        <end position="471"/>
    </location>
</feature>
<dbReference type="EMBL" id="JACCJB010000014">
    <property type="protein sequence ID" value="KAF6221535.1"/>
    <property type="molecule type" value="Genomic_DNA"/>
</dbReference>
<dbReference type="RefSeq" id="XP_037150970.1">
    <property type="nucleotide sequence ID" value="XM_037293317.1"/>
</dbReference>
<evidence type="ECO:0000256" key="1">
    <source>
        <dbReference type="SAM" id="MobiDB-lite"/>
    </source>
</evidence>
<reference evidence="2 3" key="1">
    <citation type="journal article" date="2020" name="Genomics">
        <title>Complete, high-quality genomes from long-read metagenomic sequencing of two wolf lichen thalli reveals enigmatic genome architecture.</title>
        <authorList>
            <person name="McKenzie S.K."/>
            <person name="Walston R.F."/>
            <person name="Allen J.L."/>
        </authorList>
    </citation>
    <scope>NUCLEOTIDE SEQUENCE [LARGE SCALE GENOMIC DNA]</scope>
    <source>
        <strain evidence="2">WasteWater1</strain>
    </source>
</reference>
<feature type="compositionally biased region" description="Acidic residues" evidence="1">
    <location>
        <begin position="533"/>
        <end position="546"/>
    </location>
</feature>
<dbReference type="Proteomes" id="UP000593566">
    <property type="component" value="Unassembled WGS sequence"/>
</dbReference>